<name>A0A0A9HC88_ARUDO</name>
<sequence length="57" mass="6481">MSKISKLINIHFLITTKDKCRGWTKRHCRPDLAELTNIIELLGSTCQINAPHKLAHA</sequence>
<reference evidence="1" key="1">
    <citation type="submission" date="2014-09" db="EMBL/GenBank/DDBJ databases">
        <authorList>
            <person name="Magalhaes I.L.F."/>
            <person name="Oliveira U."/>
            <person name="Santos F.R."/>
            <person name="Vidigal T.H.D.A."/>
            <person name="Brescovit A.D."/>
            <person name="Santos A.J."/>
        </authorList>
    </citation>
    <scope>NUCLEOTIDE SEQUENCE</scope>
    <source>
        <tissue evidence="1">Shoot tissue taken approximately 20 cm above the soil surface</tissue>
    </source>
</reference>
<accession>A0A0A9HC88</accession>
<proteinExistence type="predicted"/>
<evidence type="ECO:0000313" key="1">
    <source>
        <dbReference type="EMBL" id="JAE30513.1"/>
    </source>
</evidence>
<dbReference type="EMBL" id="GBRH01167383">
    <property type="protein sequence ID" value="JAE30513.1"/>
    <property type="molecule type" value="Transcribed_RNA"/>
</dbReference>
<organism evidence="1">
    <name type="scientific">Arundo donax</name>
    <name type="common">Giant reed</name>
    <name type="synonym">Donax arundinaceus</name>
    <dbReference type="NCBI Taxonomy" id="35708"/>
    <lineage>
        <taxon>Eukaryota</taxon>
        <taxon>Viridiplantae</taxon>
        <taxon>Streptophyta</taxon>
        <taxon>Embryophyta</taxon>
        <taxon>Tracheophyta</taxon>
        <taxon>Spermatophyta</taxon>
        <taxon>Magnoliopsida</taxon>
        <taxon>Liliopsida</taxon>
        <taxon>Poales</taxon>
        <taxon>Poaceae</taxon>
        <taxon>PACMAD clade</taxon>
        <taxon>Arundinoideae</taxon>
        <taxon>Arundineae</taxon>
        <taxon>Arundo</taxon>
    </lineage>
</organism>
<reference evidence="1" key="2">
    <citation type="journal article" date="2015" name="Data Brief">
        <title>Shoot transcriptome of the giant reed, Arundo donax.</title>
        <authorList>
            <person name="Barrero R.A."/>
            <person name="Guerrero F.D."/>
            <person name="Moolhuijzen P."/>
            <person name="Goolsby J.A."/>
            <person name="Tidwell J."/>
            <person name="Bellgard S.E."/>
            <person name="Bellgard M.I."/>
        </authorList>
    </citation>
    <scope>NUCLEOTIDE SEQUENCE</scope>
    <source>
        <tissue evidence="1">Shoot tissue taken approximately 20 cm above the soil surface</tissue>
    </source>
</reference>
<dbReference type="AlphaFoldDB" id="A0A0A9HC88"/>
<protein>
    <submittedName>
        <fullName evidence="1">Uncharacterized protein</fullName>
    </submittedName>
</protein>